<dbReference type="PANTHER" id="PTHR11851:SF49">
    <property type="entry name" value="MITOCHONDRIAL-PROCESSING PEPTIDASE SUBUNIT ALPHA"/>
    <property type="match status" value="1"/>
</dbReference>
<evidence type="ECO:0000256" key="2">
    <source>
        <dbReference type="ARBA" id="ARBA00007261"/>
    </source>
</evidence>
<dbReference type="InterPro" id="IPR007863">
    <property type="entry name" value="Peptidase_M16_C"/>
</dbReference>
<accession>A0A7W6RW90</accession>
<dbReference type="Pfam" id="PF00675">
    <property type="entry name" value="Peptidase_M16"/>
    <property type="match status" value="1"/>
</dbReference>
<keyword evidence="3" id="KW-0378">Hydrolase</keyword>
<evidence type="ECO:0000259" key="5">
    <source>
        <dbReference type="Pfam" id="PF05193"/>
    </source>
</evidence>
<evidence type="ECO:0000313" key="6">
    <source>
        <dbReference type="EMBL" id="MBB4284404.1"/>
    </source>
</evidence>
<dbReference type="InterPro" id="IPR050361">
    <property type="entry name" value="MPP/UQCRC_Complex"/>
</dbReference>
<dbReference type="GO" id="GO:0046872">
    <property type="term" value="F:metal ion binding"/>
    <property type="evidence" value="ECO:0007669"/>
    <property type="project" value="InterPro"/>
</dbReference>
<protein>
    <submittedName>
        <fullName evidence="6">Putative Zn-dependent peptidase</fullName>
    </submittedName>
</protein>
<dbReference type="AlphaFoldDB" id="A0A7W6RW90"/>
<dbReference type="FunFam" id="3.30.830.10:FF:000008">
    <property type="entry name" value="Mitochondrial-processing peptidase subunit beta"/>
    <property type="match status" value="1"/>
</dbReference>
<organism evidence="6 7">
    <name type="scientific">Roseospira goensis</name>
    <dbReference type="NCBI Taxonomy" id="391922"/>
    <lineage>
        <taxon>Bacteria</taxon>
        <taxon>Pseudomonadati</taxon>
        <taxon>Pseudomonadota</taxon>
        <taxon>Alphaproteobacteria</taxon>
        <taxon>Rhodospirillales</taxon>
        <taxon>Rhodospirillaceae</taxon>
        <taxon>Roseospira</taxon>
    </lineage>
</organism>
<name>A0A7W6RW90_9PROT</name>
<evidence type="ECO:0000313" key="7">
    <source>
        <dbReference type="Proteomes" id="UP000555728"/>
    </source>
</evidence>
<dbReference type="Proteomes" id="UP000555728">
    <property type="component" value="Unassembled WGS sequence"/>
</dbReference>
<dbReference type="InterPro" id="IPR011249">
    <property type="entry name" value="Metalloenz_LuxS/M16"/>
</dbReference>
<comment type="cofactor">
    <cofactor evidence="1">
        <name>Zn(2+)</name>
        <dbReference type="ChEBI" id="CHEBI:29105"/>
    </cofactor>
</comment>
<dbReference type="Pfam" id="PF05193">
    <property type="entry name" value="Peptidase_M16_C"/>
    <property type="match status" value="1"/>
</dbReference>
<dbReference type="GO" id="GO:0008237">
    <property type="term" value="F:metallopeptidase activity"/>
    <property type="evidence" value="ECO:0007669"/>
    <property type="project" value="UniProtKB-KW"/>
</dbReference>
<keyword evidence="7" id="KW-1185">Reference proteome</keyword>
<dbReference type="Gene3D" id="3.30.830.10">
    <property type="entry name" value="Metalloenzyme, LuxS/M16 peptidase-like"/>
    <property type="match status" value="2"/>
</dbReference>
<dbReference type="SUPFAM" id="SSF63411">
    <property type="entry name" value="LuxS/MPP-like metallohydrolase"/>
    <property type="match status" value="2"/>
</dbReference>
<comment type="caution">
    <text evidence="6">The sequence shown here is derived from an EMBL/GenBank/DDBJ whole genome shotgun (WGS) entry which is preliminary data.</text>
</comment>
<reference evidence="6 7" key="1">
    <citation type="submission" date="2020-08" db="EMBL/GenBank/DDBJ databases">
        <title>Genome sequencing of Purple Non-Sulfur Bacteria from various extreme environments.</title>
        <authorList>
            <person name="Mayer M."/>
        </authorList>
    </citation>
    <scope>NUCLEOTIDE SEQUENCE [LARGE SCALE GENOMIC DNA]</scope>
    <source>
        <strain evidence="6 7">JA135</strain>
    </source>
</reference>
<evidence type="ECO:0000256" key="3">
    <source>
        <dbReference type="ARBA" id="ARBA00023049"/>
    </source>
</evidence>
<dbReference type="InterPro" id="IPR011765">
    <property type="entry name" value="Pept_M16_N"/>
</dbReference>
<comment type="similarity">
    <text evidence="2">Belongs to the peptidase M16 family.</text>
</comment>
<feature type="domain" description="Peptidase M16 C-terminal" evidence="5">
    <location>
        <begin position="188"/>
        <end position="353"/>
    </location>
</feature>
<dbReference type="RefSeq" id="WP_184430878.1">
    <property type="nucleotide sequence ID" value="NZ_JACIGI010000001.1"/>
</dbReference>
<proteinExistence type="inferred from homology"/>
<dbReference type="EMBL" id="JACIGI010000001">
    <property type="protein sequence ID" value="MBB4284404.1"/>
    <property type="molecule type" value="Genomic_DNA"/>
</dbReference>
<keyword evidence="3" id="KW-0482">Metalloprotease</keyword>
<feature type="domain" description="Peptidase M16 N-terminal" evidence="4">
    <location>
        <begin position="29"/>
        <end position="175"/>
    </location>
</feature>
<sequence length="432" mass="46788">MTHALGTVAGAPAPATAIRETRLPNGLRVVTDPMDTVETVSVGVWADVGARHEPADLNGVCHMLEHMAFKGTRRRTALDIAVEMEDVGGHMNAYTSREHTAFYAKMLHQDLPLAVDILADILQHSVFDPEELARERSVVVQEIYQSIDTPDDIVFDHFQATAYGDQPLGRPVLGTVESVERLESDTVGGFQRTHYSPDRLVVAAAGKVDHDALVGLVERHFTALDRRLPATGQGARYTGGEYREPRAVEQAHIVLGFDGVAYEDPDYYASIVLATLLGGGMSSRLFQEVREKRGLAYTVSAFASAYVDGGLFTLYAGTGPEDLAALTPVLCEEINKVRVSVGSDEVARARAQLRAGVLMGQESTSGRCEQLARQILVYGRPISNAEVLEALEAVDAAAVVRVAERLFRTAPTLAALGAIDAMDPLDRLRARL</sequence>
<gene>
    <name evidence="6" type="ORF">GGD88_000110</name>
</gene>
<evidence type="ECO:0000259" key="4">
    <source>
        <dbReference type="Pfam" id="PF00675"/>
    </source>
</evidence>
<dbReference type="PANTHER" id="PTHR11851">
    <property type="entry name" value="METALLOPROTEASE"/>
    <property type="match status" value="1"/>
</dbReference>
<evidence type="ECO:0000256" key="1">
    <source>
        <dbReference type="ARBA" id="ARBA00001947"/>
    </source>
</evidence>
<keyword evidence="3" id="KW-0645">Protease</keyword>